<dbReference type="EMBL" id="CP086322">
    <property type="protein sequence ID" value="UQA93672.1"/>
    <property type="molecule type" value="Genomic_DNA"/>
</dbReference>
<gene>
    <name evidence="1" type="ORF">K9S39_19030</name>
</gene>
<evidence type="ECO:0000313" key="2">
    <source>
        <dbReference type="Proteomes" id="UP000830115"/>
    </source>
</evidence>
<evidence type="ECO:0008006" key="3">
    <source>
        <dbReference type="Google" id="ProtNLM"/>
    </source>
</evidence>
<protein>
    <recommendedName>
        <fullName evidence="3">YCII-related domain-containing protein</fullName>
    </recommendedName>
</protein>
<keyword evidence="2" id="KW-1185">Reference proteome</keyword>
<accession>A0ABY4M7E2</accession>
<dbReference type="Proteomes" id="UP000830115">
    <property type="component" value="Chromosome"/>
</dbReference>
<name>A0ABY4M7E2_9ACTN</name>
<dbReference type="RefSeq" id="WP_248864548.1">
    <property type="nucleotide sequence ID" value="NZ_CP086322.1"/>
</dbReference>
<evidence type="ECO:0000313" key="1">
    <source>
        <dbReference type="EMBL" id="UQA93672.1"/>
    </source>
</evidence>
<reference evidence="1" key="1">
    <citation type="submission" date="2021-10" db="EMBL/GenBank/DDBJ databases">
        <title>Streptomyces nigrumlapis sp.nov.,an antimicrobial producing actinobacterium isolated from Black Gobi rocks.</title>
        <authorList>
            <person name="Wen Y."/>
            <person name="Zhang W."/>
            <person name="Liu X.G."/>
        </authorList>
    </citation>
    <scope>NUCLEOTIDE SEQUENCE</scope>
    <source>
        <strain evidence="1">ST13-2-2</strain>
    </source>
</reference>
<proteinExistence type="predicted"/>
<sequence length="102" mass="10835">MGAIEFFTTATGTDLDTAFSTARDEAAWERGHGGYTGAVAEKDEVTLLDEPRRSEAAAMARAEELICAGDPRIDDKWGPAGALPLTTDSGEDGWLFFGFASC</sequence>
<organism evidence="1 2">
    <name type="scientific">Streptomyces halobius</name>
    <dbReference type="NCBI Taxonomy" id="2879846"/>
    <lineage>
        <taxon>Bacteria</taxon>
        <taxon>Bacillati</taxon>
        <taxon>Actinomycetota</taxon>
        <taxon>Actinomycetes</taxon>
        <taxon>Kitasatosporales</taxon>
        <taxon>Streptomycetaceae</taxon>
        <taxon>Streptomyces</taxon>
    </lineage>
</organism>